<gene>
    <name evidence="3" type="ORF">ZT1A5_G10723</name>
</gene>
<feature type="transmembrane region" description="Helical" evidence="2">
    <location>
        <begin position="136"/>
        <end position="153"/>
    </location>
</feature>
<evidence type="ECO:0000313" key="3">
    <source>
        <dbReference type="EMBL" id="SMY29276.1"/>
    </source>
</evidence>
<proteinExistence type="predicted"/>
<feature type="transmembrane region" description="Helical" evidence="2">
    <location>
        <begin position="60"/>
        <end position="77"/>
    </location>
</feature>
<keyword evidence="2" id="KW-1133">Transmembrane helix</keyword>
<accession>A0A1Y6LY16</accession>
<protein>
    <submittedName>
        <fullName evidence="3">Uncharacterized protein</fullName>
    </submittedName>
</protein>
<reference evidence="3 4" key="1">
    <citation type="submission" date="2016-10" db="EMBL/GenBank/DDBJ databases">
        <authorList>
            <person name="Varghese N."/>
        </authorList>
    </citation>
    <scope>NUCLEOTIDE SEQUENCE [LARGE SCALE GENOMIC DNA]</scope>
</reference>
<sequence length="285" mass="31684">MERKTRSSSRPRKQSPSADQIPADDVPAVVVAVPVLPIMDIDSPLSHEIINHWEYRARRFTLFRGATSIFLLLISLPRPRDDDPAVLPYLFIAGFGLLLLLLMVFFYMAEWSMDSGSGQVRKSWLGILRDETSRHTSFALATGALSVFIHWAVPKTTAYLVDYVDCACDAGPPLEFFKSIVDKIAVFILSLVVIWIIPKRMALLRNIRARADLPLWSVVVFSIWAIVLCVLCVLAFKGFCFQLAQGGRCVGEIVLRTIDLASKAGGKNLGMVEERFRTPGPAGGF</sequence>
<evidence type="ECO:0000256" key="2">
    <source>
        <dbReference type="SAM" id="Phobius"/>
    </source>
</evidence>
<feature type="compositionally biased region" description="Basic residues" evidence="1">
    <location>
        <begin position="1"/>
        <end position="13"/>
    </location>
</feature>
<keyword evidence="2" id="KW-0812">Transmembrane</keyword>
<dbReference type="AlphaFoldDB" id="A0A1Y6LY16"/>
<evidence type="ECO:0000256" key="1">
    <source>
        <dbReference type="SAM" id="MobiDB-lite"/>
    </source>
</evidence>
<dbReference type="Proteomes" id="UP000215453">
    <property type="component" value="Chromosome 12"/>
</dbReference>
<feature type="transmembrane region" description="Helical" evidence="2">
    <location>
        <begin position="184"/>
        <end position="203"/>
    </location>
</feature>
<feature type="transmembrane region" description="Helical" evidence="2">
    <location>
        <begin position="215"/>
        <end position="236"/>
    </location>
</feature>
<feature type="transmembrane region" description="Helical" evidence="2">
    <location>
        <begin position="89"/>
        <end position="109"/>
    </location>
</feature>
<evidence type="ECO:0000313" key="4">
    <source>
        <dbReference type="Proteomes" id="UP000215453"/>
    </source>
</evidence>
<feature type="region of interest" description="Disordered" evidence="1">
    <location>
        <begin position="1"/>
        <end position="21"/>
    </location>
</feature>
<dbReference type="EMBL" id="LT882687">
    <property type="protein sequence ID" value="SMY29276.1"/>
    <property type="molecule type" value="Genomic_DNA"/>
</dbReference>
<name>A0A1Y6LY16_ZYMTR</name>
<keyword evidence="2" id="KW-0472">Membrane</keyword>
<organism evidence="3 4">
    <name type="scientific">Zymoseptoria tritici ST99CH_1A5</name>
    <dbReference type="NCBI Taxonomy" id="1276529"/>
    <lineage>
        <taxon>Eukaryota</taxon>
        <taxon>Fungi</taxon>
        <taxon>Dikarya</taxon>
        <taxon>Ascomycota</taxon>
        <taxon>Pezizomycotina</taxon>
        <taxon>Dothideomycetes</taxon>
        <taxon>Dothideomycetidae</taxon>
        <taxon>Mycosphaerellales</taxon>
        <taxon>Mycosphaerellaceae</taxon>
        <taxon>Zymoseptoria</taxon>
    </lineage>
</organism>